<dbReference type="SMART" id="SM00448">
    <property type="entry name" value="REC"/>
    <property type="match status" value="1"/>
</dbReference>
<gene>
    <name evidence="4" type="primary">spo0F</name>
    <name evidence="4" type="ORF">KDAU_18130</name>
</gene>
<keyword evidence="5" id="KW-1185">Reference proteome</keyword>
<dbReference type="SUPFAM" id="SSF52172">
    <property type="entry name" value="CheY-like"/>
    <property type="match status" value="1"/>
</dbReference>
<dbReference type="PANTHER" id="PTHR44591:SF3">
    <property type="entry name" value="RESPONSE REGULATORY DOMAIN-CONTAINING PROTEIN"/>
    <property type="match status" value="1"/>
</dbReference>
<feature type="domain" description="Response regulatory" evidence="3">
    <location>
        <begin position="4"/>
        <end position="120"/>
    </location>
</feature>
<sequence>MAKKILIMDDDPTIADLLTEALADEGYETFMTTQSLRFYDAVREHQPDLVMLDLMMPYLDGRDELKLMTMAVDRQIPVIVVTAFLGAGNEEKEFREAGVAHIVYKPFDLDKLVELVKQTIGEPGGRKA</sequence>
<evidence type="ECO:0000256" key="2">
    <source>
        <dbReference type="PROSITE-ProRule" id="PRU00169"/>
    </source>
</evidence>
<reference evidence="5" key="1">
    <citation type="submission" date="2018-12" db="EMBL/GenBank/DDBJ databases">
        <title>Tengunoibacter tsumagoiensis gen. nov., sp. nov., Dictyobacter kobayashii sp. nov., D. alpinus sp. nov., and D. joshuensis sp. nov. and description of Dictyobacteraceae fam. nov. within the order Ktedonobacterales isolated from Tengu-no-mugimeshi.</title>
        <authorList>
            <person name="Wang C.M."/>
            <person name="Zheng Y."/>
            <person name="Sakai Y."/>
            <person name="Toyoda A."/>
            <person name="Minakuchi Y."/>
            <person name="Abe K."/>
            <person name="Yokota A."/>
            <person name="Yabe S."/>
        </authorList>
    </citation>
    <scope>NUCLEOTIDE SEQUENCE [LARGE SCALE GENOMIC DNA]</scope>
    <source>
        <strain evidence="5">S-27</strain>
    </source>
</reference>
<keyword evidence="4" id="KW-0808">Transferase</keyword>
<dbReference type="Pfam" id="PF00072">
    <property type="entry name" value="Response_reg"/>
    <property type="match status" value="1"/>
</dbReference>
<dbReference type="GO" id="GO:0016740">
    <property type="term" value="F:transferase activity"/>
    <property type="evidence" value="ECO:0007669"/>
    <property type="project" value="UniProtKB-KW"/>
</dbReference>
<dbReference type="EMBL" id="BIFQ01000001">
    <property type="protein sequence ID" value="GCE04484.1"/>
    <property type="molecule type" value="Genomic_DNA"/>
</dbReference>
<dbReference type="RefSeq" id="WP_126549880.1">
    <property type="nucleotide sequence ID" value="NZ_BIFQ01000001.1"/>
</dbReference>
<proteinExistence type="predicted"/>
<dbReference type="PROSITE" id="PS50110">
    <property type="entry name" value="RESPONSE_REGULATORY"/>
    <property type="match status" value="1"/>
</dbReference>
<organism evidence="4 5">
    <name type="scientific">Dictyobacter aurantiacus</name>
    <dbReference type="NCBI Taxonomy" id="1936993"/>
    <lineage>
        <taxon>Bacteria</taxon>
        <taxon>Bacillati</taxon>
        <taxon>Chloroflexota</taxon>
        <taxon>Ktedonobacteria</taxon>
        <taxon>Ktedonobacterales</taxon>
        <taxon>Dictyobacteraceae</taxon>
        <taxon>Dictyobacter</taxon>
    </lineage>
</organism>
<evidence type="ECO:0000313" key="5">
    <source>
        <dbReference type="Proteomes" id="UP000287224"/>
    </source>
</evidence>
<feature type="modified residue" description="4-aspartylphosphate" evidence="2">
    <location>
        <position position="53"/>
    </location>
</feature>
<dbReference type="InterPro" id="IPR011006">
    <property type="entry name" value="CheY-like_superfamily"/>
</dbReference>
<accession>A0A401ZC79</accession>
<dbReference type="InterPro" id="IPR050595">
    <property type="entry name" value="Bact_response_regulator"/>
</dbReference>
<dbReference type="AlphaFoldDB" id="A0A401ZC79"/>
<comment type="caution">
    <text evidence="4">The sequence shown here is derived from an EMBL/GenBank/DDBJ whole genome shotgun (WGS) entry which is preliminary data.</text>
</comment>
<name>A0A401ZC79_9CHLR</name>
<protein>
    <submittedName>
        <fullName evidence="4">Sporulation initiation phosphotransferase F</fullName>
    </submittedName>
</protein>
<dbReference type="OrthoDB" id="9808843at2"/>
<dbReference type="InterPro" id="IPR001789">
    <property type="entry name" value="Sig_transdc_resp-reg_receiver"/>
</dbReference>
<dbReference type="PANTHER" id="PTHR44591">
    <property type="entry name" value="STRESS RESPONSE REGULATOR PROTEIN 1"/>
    <property type="match status" value="1"/>
</dbReference>
<keyword evidence="1 2" id="KW-0597">Phosphoprotein</keyword>
<evidence type="ECO:0000256" key="1">
    <source>
        <dbReference type="ARBA" id="ARBA00022553"/>
    </source>
</evidence>
<dbReference type="Proteomes" id="UP000287224">
    <property type="component" value="Unassembled WGS sequence"/>
</dbReference>
<evidence type="ECO:0000259" key="3">
    <source>
        <dbReference type="PROSITE" id="PS50110"/>
    </source>
</evidence>
<dbReference type="Gene3D" id="3.40.50.2300">
    <property type="match status" value="1"/>
</dbReference>
<dbReference type="GO" id="GO:0000160">
    <property type="term" value="P:phosphorelay signal transduction system"/>
    <property type="evidence" value="ECO:0007669"/>
    <property type="project" value="InterPro"/>
</dbReference>
<evidence type="ECO:0000313" key="4">
    <source>
        <dbReference type="EMBL" id="GCE04484.1"/>
    </source>
</evidence>